<reference evidence="1" key="1">
    <citation type="journal article" date="2014" name="PLoS Genet.">
        <title>The Genome of Spironucleus salmonicida Highlights a Fish Pathogen Adapted to Fluctuating Environments.</title>
        <authorList>
            <person name="Xu F."/>
            <person name="Jerlstrom-Hultqvist J."/>
            <person name="Einarsson E."/>
            <person name="Astvaldsson A."/>
            <person name="Svard S.G."/>
            <person name="Andersson J.O."/>
        </authorList>
    </citation>
    <scope>NUCLEOTIDE SEQUENCE</scope>
</reference>
<dbReference type="AlphaFoldDB" id="V6LH78"/>
<name>V6LH78_9EUKA</name>
<evidence type="ECO:0000313" key="1">
    <source>
        <dbReference type="EMBL" id="EST43915.1"/>
    </source>
</evidence>
<protein>
    <submittedName>
        <fullName evidence="1">Uncharacterized protein</fullName>
    </submittedName>
</protein>
<gene>
    <name evidence="1" type="ORF">SS50377_16216</name>
</gene>
<dbReference type="EMBL" id="KI546130">
    <property type="protein sequence ID" value="EST43915.1"/>
    <property type="molecule type" value="Genomic_DNA"/>
</dbReference>
<accession>V6LH78</accession>
<organism evidence="1">
    <name type="scientific">Spironucleus salmonicida</name>
    <dbReference type="NCBI Taxonomy" id="348837"/>
    <lineage>
        <taxon>Eukaryota</taxon>
        <taxon>Metamonada</taxon>
        <taxon>Diplomonadida</taxon>
        <taxon>Hexamitidae</taxon>
        <taxon>Hexamitinae</taxon>
        <taxon>Spironucleus</taxon>
    </lineage>
</organism>
<sequence>MFLPSFQLPLPSPLTEHKEKLEFIEDAKLYVKIQKLLFKDKLYQHFSMQKLWILIGVTQKYEDFIIDEKFILLLFKVQYQEHDRITSKLSKLQYLQNEFLYQNPQSNQCKKLPDNINPELISLVEDLYRSDELKLFDSFSGPLYSSQKPKENLTLFQTLGSGFLQQCAISDCIYEASLLQQIFIKILQFLRAIPGEKINFIALITKRIVFQTLVGQIFSTKLKIQSIFTIPFLVLSDVRIYSGFEVYNTFLNLSQSYPQINKIVENLQVFPNSFDILMKNYTDQEILDIGQHNILQLCQYNIPLQNFKQKRNLQDECMQIFDQQQFQFYLDQIKTQ</sequence>
<proteinExistence type="predicted"/>